<name>A0A6N3IU06_9ACTN</name>
<keyword evidence="1" id="KW-0472">Membrane</keyword>
<feature type="transmembrane region" description="Helical" evidence="1">
    <location>
        <begin position="57"/>
        <end position="79"/>
    </location>
</feature>
<dbReference type="AlphaFoldDB" id="A0A6N3IU06"/>
<organism evidence="2">
    <name type="scientific">uncultured Rubrobacteraceae bacterium</name>
    <dbReference type="NCBI Taxonomy" id="349277"/>
    <lineage>
        <taxon>Bacteria</taxon>
        <taxon>Bacillati</taxon>
        <taxon>Actinomycetota</taxon>
        <taxon>Rubrobacteria</taxon>
        <taxon>Rubrobacterales</taxon>
        <taxon>Rubrobacteraceae</taxon>
        <taxon>environmental samples</taxon>
    </lineage>
</organism>
<keyword evidence="1" id="KW-0812">Transmembrane</keyword>
<dbReference type="SUPFAM" id="SSF103473">
    <property type="entry name" value="MFS general substrate transporter"/>
    <property type="match status" value="1"/>
</dbReference>
<protein>
    <submittedName>
        <fullName evidence="2">Uncharacterized protein</fullName>
    </submittedName>
</protein>
<feature type="transmembrane region" description="Helical" evidence="1">
    <location>
        <begin position="91"/>
        <end position="113"/>
    </location>
</feature>
<evidence type="ECO:0000313" key="2">
    <source>
        <dbReference type="EMBL" id="CAA9412312.1"/>
    </source>
</evidence>
<accession>A0A6N3IU06</accession>
<feature type="transmembrane region" description="Helical" evidence="1">
    <location>
        <begin position="31"/>
        <end position="51"/>
    </location>
</feature>
<reference evidence="2" key="1">
    <citation type="submission" date="2020-02" db="EMBL/GenBank/DDBJ databases">
        <authorList>
            <person name="Meier V. D."/>
        </authorList>
    </citation>
    <scope>NUCLEOTIDE SEQUENCE</scope>
    <source>
        <strain evidence="2">AVDCRST_MAG03</strain>
    </source>
</reference>
<dbReference type="EMBL" id="CADCUT010000120">
    <property type="protein sequence ID" value="CAA9412312.1"/>
    <property type="molecule type" value="Genomic_DNA"/>
</dbReference>
<proteinExistence type="predicted"/>
<feature type="transmembrane region" description="Helical" evidence="1">
    <location>
        <begin position="119"/>
        <end position="140"/>
    </location>
</feature>
<gene>
    <name evidence="2" type="ORF">AVDCRST_MAG03-1954</name>
</gene>
<keyword evidence="1" id="KW-1133">Transmembrane helix</keyword>
<evidence type="ECO:0000256" key="1">
    <source>
        <dbReference type="SAM" id="Phobius"/>
    </source>
</evidence>
<sequence>MSTAPIGQPRRARLLLRRIVGRPSEKPPGRVSSAIFLLVFAVGLLLAALAWRGGPSLLDLSIACVMLGSLLFGPANAAAHYRWWGELTGDLVRLGGMVLFLVGLGLLIAEMALTGSWGWVWWSAFVLALCVVVAVAGHYYGPQDEAHPEDGPPEGRNPST</sequence>
<dbReference type="InterPro" id="IPR036259">
    <property type="entry name" value="MFS_trans_sf"/>
</dbReference>